<accession>A0A9P3G3T2</accession>
<dbReference type="PANTHER" id="PTHR12547">
    <property type="entry name" value="CCCH ZINC FINGER/TIS11-RELATED"/>
    <property type="match status" value="1"/>
</dbReference>
<feature type="compositionally biased region" description="Polar residues" evidence="6">
    <location>
        <begin position="136"/>
        <end position="164"/>
    </location>
</feature>
<feature type="domain" description="C3H1-type" evidence="7">
    <location>
        <begin position="518"/>
        <end position="546"/>
    </location>
</feature>
<feature type="zinc finger region" description="C3H1-type" evidence="5">
    <location>
        <begin position="480"/>
        <end position="508"/>
    </location>
</feature>
<dbReference type="OrthoDB" id="410307at2759"/>
<dbReference type="InterPro" id="IPR045877">
    <property type="entry name" value="ZFP36-like"/>
</dbReference>
<feature type="zinc finger region" description="C3H1-type" evidence="5">
    <location>
        <begin position="518"/>
        <end position="546"/>
    </location>
</feature>
<dbReference type="SUPFAM" id="SSF90229">
    <property type="entry name" value="CCCH zinc finger"/>
    <property type="match status" value="2"/>
</dbReference>
<dbReference type="SMART" id="SM00356">
    <property type="entry name" value="ZnF_C3H1"/>
    <property type="match status" value="2"/>
</dbReference>
<organism evidence="8 9">
    <name type="scientific">Phanerochaete sordida</name>
    <dbReference type="NCBI Taxonomy" id="48140"/>
    <lineage>
        <taxon>Eukaryota</taxon>
        <taxon>Fungi</taxon>
        <taxon>Dikarya</taxon>
        <taxon>Basidiomycota</taxon>
        <taxon>Agaricomycotina</taxon>
        <taxon>Agaricomycetes</taxon>
        <taxon>Polyporales</taxon>
        <taxon>Phanerochaetaceae</taxon>
        <taxon>Phanerochaete</taxon>
    </lineage>
</organism>
<keyword evidence="2" id="KW-0677">Repeat</keyword>
<dbReference type="FunFam" id="4.10.1000.10:FF:000001">
    <property type="entry name" value="zinc finger CCCH domain-containing protein 15-like"/>
    <property type="match status" value="1"/>
</dbReference>
<feature type="compositionally biased region" description="Polar residues" evidence="6">
    <location>
        <begin position="253"/>
        <end position="264"/>
    </location>
</feature>
<feature type="region of interest" description="Disordered" evidence="6">
    <location>
        <begin position="550"/>
        <end position="638"/>
    </location>
</feature>
<name>A0A9P3G3T2_9APHY</name>
<keyword evidence="4 5" id="KW-0862">Zinc</keyword>
<feature type="domain" description="C3H1-type" evidence="7">
    <location>
        <begin position="480"/>
        <end position="508"/>
    </location>
</feature>
<protein>
    <submittedName>
        <fullName evidence="8">Zinc finger protein</fullName>
    </submittedName>
</protein>
<feature type="compositionally biased region" description="Low complexity" evidence="6">
    <location>
        <begin position="114"/>
        <end position="128"/>
    </location>
</feature>
<dbReference type="Proteomes" id="UP000703269">
    <property type="component" value="Unassembled WGS sequence"/>
</dbReference>
<evidence type="ECO:0000256" key="6">
    <source>
        <dbReference type="SAM" id="MobiDB-lite"/>
    </source>
</evidence>
<reference evidence="8 9" key="1">
    <citation type="submission" date="2021-08" db="EMBL/GenBank/DDBJ databases">
        <title>Draft Genome Sequence of Phanerochaete sordida strain YK-624.</title>
        <authorList>
            <person name="Mori T."/>
            <person name="Dohra H."/>
            <person name="Suzuki T."/>
            <person name="Kawagishi H."/>
            <person name="Hirai H."/>
        </authorList>
    </citation>
    <scope>NUCLEOTIDE SEQUENCE [LARGE SCALE GENOMIC DNA]</scope>
    <source>
        <strain evidence="8 9">YK-624</strain>
    </source>
</reference>
<evidence type="ECO:0000256" key="1">
    <source>
        <dbReference type="ARBA" id="ARBA00022723"/>
    </source>
</evidence>
<evidence type="ECO:0000259" key="7">
    <source>
        <dbReference type="PROSITE" id="PS50103"/>
    </source>
</evidence>
<keyword evidence="9" id="KW-1185">Reference proteome</keyword>
<feature type="region of interest" description="Disordered" evidence="6">
    <location>
        <begin position="445"/>
        <end position="476"/>
    </location>
</feature>
<dbReference type="PROSITE" id="PS50103">
    <property type="entry name" value="ZF_C3H1"/>
    <property type="match status" value="2"/>
</dbReference>
<feature type="compositionally biased region" description="Polar residues" evidence="6">
    <location>
        <begin position="593"/>
        <end position="606"/>
    </location>
</feature>
<dbReference type="FunFam" id="4.10.1000.10:FF:000002">
    <property type="entry name" value="Zinc finger protein 36, C3H1 type-like 1"/>
    <property type="match status" value="1"/>
</dbReference>
<keyword evidence="1 5" id="KW-0479">Metal-binding</keyword>
<dbReference type="InterPro" id="IPR036855">
    <property type="entry name" value="Znf_CCCH_sf"/>
</dbReference>
<dbReference type="GO" id="GO:0003729">
    <property type="term" value="F:mRNA binding"/>
    <property type="evidence" value="ECO:0007669"/>
    <property type="project" value="InterPro"/>
</dbReference>
<evidence type="ECO:0000256" key="2">
    <source>
        <dbReference type="ARBA" id="ARBA00022737"/>
    </source>
</evidence>
<feature type="compositionally biased region" description="Polar residues" evidence="6">
    <location>
        <begin position="629"/>
        <end position="638"/>
    </location>
</feature>
<dbReference type="InterPro" id="IPR000571">
    <property type="entry name" value="Znf_CCCH"/>
</dbReference>
<feature type="compositionally biased region" description="Polar residues" evidence="6">
    <location>
        <begin position="210"/>
        <end position="242"/>
    </location>
</feature>
<feature type="region of interest" description="Disordered" evidence="6">
    <location>
        <begin position="114"/>
        <end position="298"/>
    </location>
</feature>
<dbReference type="Pfam" id="PF00642">
    <property type="entry name" value="zf-CCCH"/>
    <property type="match status" value="2"/>
</dbReference>
<evidence type="ECO:0000313" key="8">
    <source>
        <dbReference type="EMBL" id="GJE87741.1"/>
    </source>
</evidence>
<dbReference type="GO" id="GO:0008270">
    <property type="term" value="F:zinc ion binding"/>
    <property type="evidence" value="ECO:0007669"/>
    <property type="project" value="UniProtKB-KW"/>
</dbReference>
<dbReference type="EMBL" id="BPQB01000007">
    <property type="protein sequence ID" value="GJE87741.1"/>
    <property type="molecule type" value="Genomic_DNA"/>
</dbReference>
<feature type="compositionally biased region" description="Low complexity" evidence="6">
    <location>
        <begin position="446"/>
        <end position="462"/>
    </location>
</feature>
<dbReference type="Gene3D" id="4.10.1000.10">
    <property type="entry name" value="Zinc finger, CCCH-type"/>
    <property type="match status" value="2"/>
</dbReference>
<evidence type="ECO:0000313" key="9">
    <source>
        <dbReference type="Proteomes" id="UP000703269"/>
    </source>
</evidence>
<dbReference type="PANTHER" id="PTHR12547:SF18">
    <property type="entry name" value="PROTEIN TIS11"/>
    <property type="match status" value="1"/>
</dbReference>
<evidence type="ECO:0000256" key="5">
    <source>
        <dbReference type="PROSITE-ProRule" id="PRU00723"/>
    </source>
</evidence>
<evidence type="ECO:0000256" key="4">
    <source>
        <dbReference type="ARBA" id="ARBA00022833"/>
    </source>
</evidence>
<keyword evidence="3 5" id="KW-0863">Zinc-finger</keyword>
<proteinExistence type="predicted"/>
<evidence type="ECO:0000256" key="3">
    <source>
        <dbReference type="ARBA" id="ARBA00022771"/>
    </source>
</evidence>
<feature type="region of interest" description="Disordered" evidence="6">
    <location>
        <begin position="1"/>
        <end position="75"/>
    </location>
</feature>
<sequence>MMHESVTKSPSPANFYQHKSEDILSNNQAKAALSSRDMLPASGGASRRPQSVGLQKPERSARPTATNANGGEWDITDDMVKLQISEDAPEHKSHLRTPPHLRGHIGVVGIETSPLETSSETSLGSESPNAFDQAGTLGSHSRGSSADTTASSHTPSYSGPQTLQAPPYTPLKASGVNESRNRPHSYSGGLSSADLMRLQQAGGSPGIPETWSSPNGTPERQQAADQPTYPSLVGQNASSRSQEALHGSRGDESQGSYETPSRQQYGPIAQAPTMHAAGSGVPNPPYPAANRPNSIAPPNPQFRQRAFSPPQPVPQVMQSPPNFGYPAPLPLSVAGGQQLYDMMLPTPPLENPTMARLQQQAPYRGVHQHSASDPASLRDPAVLALLNSNMQAAFAAGQMYGPAAMVPPNMAMFNQFYTGPEGYPSPDLAMMARLQPQYTGQYGIPSAQGGAAAARGHQSAQSTGSSPGPGPNANNRKLGLYKTELCRSWEEKGTCRYGAKCQFAHGEEELRNVQRHPKYKTEICRTFWVSGSCPYGKRCCFIHTELPGAAGQGGQDNSGSLGVGEQRPRSDSDPNEGSTSLLARISAKRQDPLNGTNKPGSVSTTPPGGFSGRPGSLRVDTSVLDPSAGKQNKSAFPSFTHNGILVSSNDEAPAMSPGPVTAAPDFGRHAAARMDIVGAQPRVRKSTGVDPNVRHSFNGGEIQLDLSASTPTAPNQGQFAMPADMQPGRAARLNGHARSGSAGNWGAATRAPGHLTAYPLSSIPGGELKANMPWADYPAARRTGNNWA</sequence>
<gene>
    <name evidence="8" type="ORF">PsYK624_038240</name>
</gene>
<dbReference type="AlphaFoldDB" id="A0A9P3G3T2"/>
<comment type="caution">
    <text evidence="8">The sequence shown here is derived from an EMBL/GenBank/DDBJ whole genome shotgun (WGS) entry which is preliminary data.</text>
</comment>